<dbReference type="AlphaFoldDB" id="A0A401U466"/>
<feature type="non-terminal residue" evidence="1">
    <location>
        <position position="55"/>
    </location>
</feature>
<evidence type="ECO:0000313" key="1">
    <source>
        <dbReference type="EMBL" id="GCC49679.1"/>
    </source>
</evidence>
<protein>
    <submittedName>
        <fullName evidence="1">Uncharacterized protein</fullName>
    </submittedName>
</protein>
<evidence type="ECO:0000313" key="2">
    <source>
        <dbReference type="Proteomes" id="UP000287033"/>
    </source>
</evidence>
<keyword evidence="2" id="KW-1185">Reference proteome</keyword>
<comment type="caution">
    <text evidence="1">The sequence shown here is derived from an EMBL/GenBank/DDBJ whole genome shotgun (WGS) entry which is preliminary data.</text>
</comment>
<proteinExistence type="predicted"/>
<accession>A0A401U466</accession>
<dbReference type="EMBL" id="BEZZ01271895">
    <property type="protein sequence ID" value="GCC49679.1"/>
    <property type="molecule type" value="Genomic_DNA"/>
</dbReference>
<organism evidence="1 2">
    <name type="scientific">Chiloscyllium punctatum</name>
    <name type="common">Brownbanded bambooshark</name>
    <name type="synonym">Hemiscyllium punctatum</name>
    <dbReference type="NCBI Taxonomy" id="137246"/>
    <lineage>
        <taxon>Eukaryota</taxon>
        <taxon>Metazoa</taxon>
        <taxon>Chordata</taxon>
        <taxon>Craniata</taxon>
        <taxon>Vertebrata</taxon>
        <taxon>Chondrichthyes</taxon>
        <taxon>Elasmobranchii</taxon>
        <taxon>Galeomorphii</taxon>
        <taxon>Galeoidea</taxon>
        <taxon>Orectolobiformes</taxon>
        <taxon>Hemiscylliidae</taxon>
        <taxon>Chiloscyllium</taxon>
    </lineage>
</organism>
<dbReference type="Proteomes" id="UP000287033">
    <property type="component" value="Unassembled WGS sequence"/>
</dbReference>
<reference evidence="1 2" key="1">
    <citation type="journal article" date="2018" name="Nat. Ecol. Evol.">
        <title>Shark genomes provide insights into elasmobranch evolution and the origin of vertebrates.</title>
        <authorList>
            <person name="Hara Y"/>
            <person name="Yamaguchi K"/>
            <person name="Onimaru K"/>
            <person name="Kadota M"/>
            <person name="Koyanagi M"/>
            <person name="Keeley SD"/>
            <person name="Tatsumi K"/>
            <person name="Tanaka K"/>
            <person name="Motone F"/>
            <person name="Kageyama Y"/>
            <person name="Nozu R"/>
            <person name="Adachi N"/>
            <person name="Nishimura O"/>
            <person name="Nakagawa R"/>
            <person name="Tanegashima C"/>
            <person name="Kiyatake I"/>
            <person name="Matsumoto R"/>
            <person name="Murakumo K"/>
            <person name="Nishida K"/>
            <person name="Terakita A"/>
            <person name="Kuratani S"/>
            <person name="Sato K"/>
            <person name="Hyodo S Kuraku.S."/>
        </authorList>
    </citation>
    <scope>NUCLEOTIDE SEQUENCE [LARGE SCALE GENOMIC DNA]</scope>
</reference>
<sequence>MGLRPARKAALARARFARSVFHLEAVDDLRQLPDPELPDLEARRLQRLVQRRVRK</sequence>
<gene>
    <name evidence="1" type="ORF">chiPu_0033765</name>
</gene>
<name>A0A401U466_CHIPU</name>